<gene>
    <name evidence="2" type="ORF">NGAL_HAMBI1189_17100</name>
</gene>
<dbReference type="InterPro" id="IPR019897">
    <property type="entry name" value="RidA_CS"/>
</dbReference>
<protein>
    <submittedName>
        <fullName evidence="2">Putative translation initiation inhibitor, yjgF family</fullName>
    </submittedName>
</protein>
<sequence>MPAETLTIEPGGVYLAPKAHSRHPKTSGENTLHILTISFTVQNQYRLVMIQDFSSIIQRFGIGSRGSSAVVHRGTGYFAVTPQSPYDGDLSVAEQTRQLLVKAEARLAEIGSAKQGLIFCAIMLADMDGYAEMNEVWDAWVSGMAPPARACFEARLANPALKVEMIMVCAAASAEA</sequence>
<reference evidence="2 3" key="1">
    <citation type="submission" date="2014-08" db="EMBL/GenBank/DDBJ databases">
        <authorList>
            <person name="Chen Y.-H."/>
        </authorList>
    </citation>
    <scope>NUCLEOTIDE SEQUENCE [LARGE SCALE GENOMIC DNA]</scope>
</reference>
<evidence type="ECO:0000313" key="3">
    <source>
        <dbReference type="Proteomes" id="UP000039660"/>
    </source>
</evidence>
<dbReference type="AlphaFoldDB" id="A0A0T7GIE1"/>
<dbReference type="InterPro" id="IPR035959">
    <property type="entry name" value="RutC-like_sf"/>
</dbReference>
<organism evidence="2 3">
    <name type="scientific">Neorhizobium galegae bv. officinalis</name>
    <dbReference type="NCBI Taxonomy" id="323656"/>
    <lineage>
        <taxon>Bacteria</taxon>
        <taxon>Pseudomonadati</taxon>
        <taxon>Pseudomonadota</taxon>
        <taxon>Alphaproteobacteria</taxon>
        <taxon>Hyphomicrobiales</taxon>
        <taxon>Rhizobiaceae</taxon>
        <taxon>Rhizobium/Agrobacterium group</taxon>
        <taxon>Neorhizobium</taxon>
    </lineage>
</organism>
<comment type="similarity">
    <text evidence="1">Belongs to the RutC family.</text>
</comment>
<dbReference type="PANTHER" id="PTHR47328">
    <property type="match status" value="1"/>
</dbReference>
<proteinExistence type="inferred from homology"/>
<evidence type="ECO:0000256" key="1">
    <source>
        <dbReference type="ARBA" id="ARBA00010552"/>
    </source>
</evidence>
<dbReference type="InterPro" id="IPR035709">
    <property type="entry name" value="YoaB-like"/>
</dbReference>
<dbReference type="PROSITE" id="PS01094">
    <property type="entry name" value="UPF0076"/>
    <property type="match status" value="1"/>
</dbReference>
<dbReference type="Gene3D" id="3.30.1330.40">
    <property type="entry name" value="RutC-like"/>
    <property type="match status" value="1"/>
</dbReference>
<dbReference type="Proteomes" id="UP000039660">
    <property type="component" value="Unassembled WGS sequence"/>
</dbReference>
<evidence type="ECO:0000313" key="2">
    <source>
        <dbReference type="EMBL" id="CDZ47030.1"/>
    </source>
</evidence>
<dbReference type="PANTHER" id="PTHR47328:SF1">
    <property type="entry name" value="RUTC FAMILY PROTEIN YOAB"/>
    <property type="match status" value="1"/>
</dbReference>
<dbReference type="Pfam" id="PF01042">
    <property type="entry name" value="Ribonuc_L-PSP"/>
    <property type="match status" value="1"/>
</dbReference>
<accession>A0A0T7GIE1</accession>
<dbReference type="InterPro" id="IPR006175">
    <property type="entry name" value="YjgF/YER057c/UK114"/>
</dbReference>
<dbReference type="EMBL" id="CCRK01000003">
    <property type="protein sequence ID" value="CDZ47030.1"/>
    <property type="molecule type" value="Genomic_DNA"/>
</dbReference>
<dbReference type="CDD" id="cd06150">
    <property type="entry name" value="YjgF_YER057c_UK114_like_2"/>
    <property type="match status" value="1"/>
</dbReference>
<dbReference type="SUPFAM" id="SSF55298">
    <property type="entry name" value="YjgF-like"/>
    <property type="match status" value="1"/>
</dbReference>
<name>A0A0T7GIE1_NEOGA</name>